<dbReference type="EMBL" id="MU002037">
    <property type="protein sequence ID" value="KAF2791101.1"/>
    <property type="molecule type" value="Genomic_DNA"/>
</dbReference>
<dbReference type="GO" id="GO:0009395">
    <property type="term" value="P:phospholipid catabolic process"/>
    <property type="evidence" value="ECO:0007669"/>
    <property type="project" value="TreeGrafter"/>
</dbReference>
<reference evidence="3" key="1">
    <citation type="journal article" date="2020" name="Stud. Mycol.">
        <title>101 Dothideomycetes genomes: a test case for predicting lifestyles and emergence of pathogens.</title>
        <authorList>
            <person name="Haridas S."/>
            <person name="Albert R."/>
            <person name="Binder M."/>
            <person name="Bloem J."/>
            <person name="Labutti K."/>
            <person name="Salamov A."/>
            <person name="Andreopoulos B."/>
            <person name="Baker S."/>
            <person name="Barry K."/>
            <person name="Bills G."/>
            <person name="Bluhm B."/>
            <person name="Cannon C."/>
            <person name="Castanera R."/>
            <person name="Culley D."/>
            <person name="Daum C."/>
            <person name="Ezra D."/>
            <person name="Gonzalez J."/>
            <person name="Henrissat B."/>
            <person name="Kuo A."/>
            <person name="Liang C."/>
            <person name="Lipzen A."/>
            <person name="Lutzoni F."/>
            <person name="Magnuson J."/>
            <person name="Mondo S."/>
            <person name="Nolan M."/>
            <person name="Ohm R."/>
            <person name="Pangilinan J."/>
            <person name="Park H.-J."/>
            <person name="Ramirez L."/>
            <person name="Alfaro M."/>
            <person name="Sun H."/>
            <person name="Tritt A."/>
            <person name="Yoshinaga Y."/>
            <person name="Zwiers L.-H."/>
            <person name="Turgeon B."/>
            <person name="Goodwin S."/>
            <person name="Spatafora J."/>
            <person name="Crous P."/>
            <person name="Grigoriev I."/>
        </authorList>
    </citation>
    <scope>NUCLEOTIDE SEQUENCE</scope>
    <source>
        <strain evidence="3">CBS 109.77</strain>
    </source>
</reference>
<dbReference type="InterPro" id="IPR007312">
    <property type="entry name" value="Phosphoesterase"/>
</dbReference>
<dbReference type="SUPFAM" id="SSF53649">
    <property type="entry name" value="Alkaline phosphatase-like"/>
    <property type="match status" value="1"/>
</dbReference>
<feature type="chain" id="PRO_5025489812" evidence="2">
    <location>
        <begin position="18"/>
        <end position="375"/>
    </location>
</feature>
<protein>
    <submittedName>
        <fullName evidence="3">Phosphoesterase-domain-containing protein</fullName>
    </submittedName>
</protein>
<dbReference type="InterPro" id="IPR017850">
    <property type="entry name" value="Alkaline_phosphatase_core_sf"/>
</dbReference>
<dbReference type="Gene3D" id="3.40.720.10">
    <property type="entry name" value="Alkaline Phosphatase, subunit A"/>
    <property type="match status" value="1"/>
</dbReference>
<evidence type="ECO:0000256" key="1">
    <source>
        <dbReference type="ARBA" id="ARBA00022801"/>
    </source>
</evidence>
<gene>
    <name evidence="3" type="ORF">K505DRAFT_327103</name>
</gene>
<dbReference type="PANTHER" id="PTHR31956">
    <property type="entry name" value="NON-SPECIFIC PHOSPHOLIPASE C4-RELATED"/>
    <property type="match status" value="1"/>
</dbReference>
<sequence>MFSTIFLTLSLLASSSAADWVKGKAFDRFVVIWLENTDYDLALGDPSLKSLAKKGITLSNHFAVTHPSMPNYASAISGDYFGINHDDMTAIPSNVSTVIDLLEEKGISWGEYQEDMPYTGFEGKEYKNQKTGANDYVRKHNPAVLYDSVADESARLAKIKNLTMFYSDLKANALPQWMFITPNMTSDGHDTTVTVAGTWSRTFLEPLLDNKSFMNRTLVLLTFDENHTYGTQNRIVGILLGDAIPSSLIGTTDDTFYNHYSEISTVQANWGLHTLGRWDLGANVYKFVAEKTGDQVRKWAGKVPFNQMFWNSSYAGKLNNKNSSVPWPVPNTKAEYAGRSVLPVVVDTWGKLANKSAYTTALEIPDGIHPEAEFK</sequence>
<feature type="signal peptide" evidence="2">
    <location>
        <begin position="1"/>
        <end position="17"/>
    </location>
</feature>
<keyword evidence="1" id="KW-0378">Hydrolase</keyword>
<evidence type="ECO:0000313" key="4">
    <source>
        <dbReference type="Proteomes" id="UP000799757"/>
    </source>
</evidence>
<accession>A0A6A6X4D9</accession>
<keyword evidence="4" id="KW-1185">Reference proteome</keyword>
<dbReference type="FunFam" id="3.40.720.10:FF:000064">
    <property type="entry name" value="Probable acid phosphatase Pho610"/>
    <property type="match status" value="1"/>
</dbReference>
<keyword evidence="2" id="KW-0732">Signal</keyword>
<dbReference type="PANTHER" id="PTHR31956:SF15">
    <property type="entry name" value="ACID PHOSPHATASE PHOA"/>
    <property type="match status" value="1"/>
</dbReference>
<dbReference type="Pfam" id="PF04185">
    <property type="entry name" value="Phosphoesterase"/>
    <property type="match status" value="1"/>
</dbReference>
<dbReference type="Proteomes" id="UP000799757">
    <property type="component" value="Unassembled WGS sequence"/>
</dbReference>
<name>A0A6A6X4D9_9PLEO</name>
<proteinExistence type="predicted"/>
<dbReference type="OrthoDB" id="5135119at2759"/>
<organism evidence="3 4">
    <name type="scientific">Melanomma pulvis-pyrius CBS 109.77</name>
    <dbReference type="NCBI Taxonomy" id="1314802"/>
    <lineage>
        <taxon>Eukaryota</taxon>
        <taxon>Fungi</taxon>
        <taxon>Dikarya</taxon>
        <taxon>Ascomycota</taxon>
        <taxon>Pezizomycotina</taxon>
        <taxon>Dothideomycetes</taxon>
        <taxon>Pleosporomycetidae</taxon>
        <taxon>Pleosporales</taxon>
        <taxon>Melanommataceae</taxon>
        <taxon>Melanomma</taxon>
    </lineage>
</organism>
<dbReference type="AlphaFoldDB" id="A0A6A6X4D9"/>
<evidence type="ECO:0000313" key="3">
    <source>
        <dbReference type="EMBL" id="KAF2791101.1"/>
    </source>
</evidence>
<evidence type="ECO:0000256" key="2">
    <source>
        <dbReference type="SAM" id="SignalP"/>
    </source>
</evidence>
<dbReference type="GO" id="GO:0016788">
    <property type="term" value="F:hydrolase activity, acting on ester bonds"/>
    <property type="evidence" value="ECO:0007669"/>
    <property type="project" value="InterPro"/>
</dbReference>